<name>A0ABR0ABL2_9CRUS</name>
<feature type="region of interest" description="Disordered" evidence="1">
    <location>
        <begin position="84"/>
        <end position="109"/>
    </location>
</feature>
<reference evidence="2 3" key="1">
    <citation type="journal article" date="2023" name="Nucleic Acids Res.">
        <title>The hologenome of Daphnia magna reveals possible DNA methylation and microbiome-mediated evolution of the host genome.</title>
        <authorList>
            <person name="Chaturvedi A."/>
            <person name="Li X."/>
            <person name="Dhandapani V."/>
            <person name="Marshall H."/>
            <person name="Kissane S."/>
            <person name="Cuenca-Cambronero M."/>
            <person name="Asole G."/>
            <person name="Calvet F."/>
            <person name="Ruiz-Romero M."/>
            <person name="Marangio P."/>
            <person name="Guigo R."/>
            <person name="Rago D."/>
            <person name="Mirbahai L."/>
            <person name="Eastwood N."/>
            <person name="Colbourne J.K."/>
            <person name="Zhou J."/>
            <person name="Mallon E."/>
            <person name="Orsini L."/>
        </authorList>
    </citation>
    <scope>NUCLEOTIDE SEQUENCE [LARGE SCALE GENOMIC DNA]</scope>
    <source>
        <strain evidence="2">LRV0_1</strain>
    </source>
</reference>
<evidence type="ECO:0000313" key="3">
    <source>
        <dbReference type="Proteomes" id="UP001234178"/>
    </source>
</evidence>
<evidence type="ECO:0000256" key="1">
    <source>
        <dbReference type="SAM" id="MobiDB-lite"/>
    </source>
</evidence>
<organism evidence="2 3">
    <name type="scientific">Daphnia magna</name>
    <dbReference type="NCBI Taxonomy" id="35525"/>
    <lineage>
        <taxon>Eukaryota</taxon>
        <taxon>Metazoa</taxon>
        <taxon>Ecdysozoa</taxon>
        <taxon>Arthropoda</taxon>
        <taxon>Crustacea</taxon>
        <taxon>Branchiopoda</taxon>
        <taxon>Diplostraca</taxon>
        <taxon>Cladocera</taxon>
        <taxon>Anomopoda</taxon>
        <taxon>Daphniidae</taxon>
        <taxon>Daphnia</taxon>
    </lineage>
</organism>
<proteinExistence type="predicted"/>
<gene>
    <name evidence="2" type="ORF">OUZ56_007985</name>
</gene>
<dbReference type="Proteomes" id="UP001234178">
    <property type="component" value="Unassembled WGS sequence"/>
</dbReference>
<keyword evidence="3" id="KW-1185">Reference proteome</keyword>
<accession>A0ABR0ABL2</accession>
<evidence type="ECO:0000313" key="2">
    <source>
        <dbReference type="EMBL" id="KAK4022521.1"/>
    </source>
</evidence>
<comment type="caution">
    <text evidence="2">The sequence shown here is derived from an EMBL/GenBank/DDBJ whole genome shotgun (WGS) entry which is preliminary data.</text>
</comment>
<sequence length="109" mass="12271">MRRKTHQYVRTMWRAQLDRVVGTVSCCDYVLSEKCALHPSEVRFFFNIVRENESDSQIANGVSAIIIDAPVVRDFIESSALRVEKKGEQNSNDPAGAAELSKRTLNSIV</sequence>
<dbReference type="EMBL" id="JAOYFB010000037">
    <property type="protein sequence ID" value="KAK4022521.1"/>
    <property type="molecule type" value="Genomic_DNA"/>
</dbReference>
<protein>
    <submittedName>
        <fullName evidence="2">Uncharacterized protein</fullName>
    </submittedName>
</protein>